<proteinExistence type="predicted"/>
<reference evidence="1" key="1">
    <citation type="journal article" date="2020" name="mSystems">
        <title>Genome- and Community-Level Interaction Insights into Carbon Utilization and Element Cycling Functions of Hydrothermarchaeota in Hydrothermal Sediment.</title>
        <authorList>
            <person name="Zhou Z."/>
            <person name="Liu Y."/>
            <person name="Xu W."/>
            <person name="Pan J."/>
            <person name="Luo Z.H."/>
            <person name="Li M."/>
        </authorList>
    </citation>
    <scope>NUCLEOTIDE SEQUENCE [LARGE SCALE GENOMIC DNA]</scope>
    <source>
        <strain evidence="1">SpSt-524</strain>
    </source>
</reference>
<gene>
    <name evidence="1" type="ORF">ENS82_12860</name>
</gene>
<dbReference type="AlphaFoldDB" id="A0A7C3HVX3"/>
<name>A0A7C3HVX3_MEIRU</name>
<evidence type="ECO:0008006" key="2">
    <source>
        <dbReference type="Google" id="ProtNLM"/>
    </source>
</evidence>
<organism evidence="1">
    <name type="scientific">Meiothermus ruber</name>
    <dbReference type="NCBI Taxonomy" id="277"/>
    <lineage>
        <taxon>Bacteria</taxon>
        <taxon>Thermotogati</taxon>
        <taxon>Deinococcota</taxon>
        <taxon>Deinococci</taxon>
        <taxon>Thermales</taxon>
        <taxon>Thermaceae</taxon>
        <taxon>Meiothermus</taxon>
    </lineage>
</organism>
<accession>A0A7C3HVX3</accession>
<protein>
    <recommendedName>
        <fullName evidence="2">Phage tail protein</fullName>
    </recommendedName>
</protein>
<dbReference type="Pfam" id="PF09684">
    <property type="entry name" value="Tail_P2_I"/>
    <property type="match status" value="1"/>
</dbReference>
<comment type="caution">
    <text evidence="1">The sequence shown here is derived from an EMBL/GenBank/DDBJ whole genome shotgun (WGS) entry which is preliminary data.</text>
</comment>
<dbReference type="EMBL" id="DSWI01000031">
    <property type="protein sequence ID" value="HFG21579.1"/>
    <property type="molecule type" value="Genomic_DNA"/>
</dbReference>
<evidence type="ECO:0000313" key="1">
    <source>
        <dbReference type="EMBL" id="HFG21579.1"/>
    </source>
</evidence>
<dbReference type="InterPro" id="IPR006521">
    <property type="entry name" value="Tail_protein_I"/>
</dbReference>
<sequence length="204" mass="23116">MSGPEIDLLEVRLYEDWLPELAPPWLQGPRGRALLEGWGKLLDEYASLAATAILARFAQLAPEDALNLLGAERGLTRYPGESLEAWRERVLGAWEYWRWSGTEYGLSVALFQLGYSSAITPVWSYDPNRWSEFEVFIYPATRSYDGTEEEKNRILSIINQVKPAHTRLAQATYVAFGPLTWDPPGLSWDPPGQTWGDTPIILYP</sequence>